<proteinExistence type="predicted"/>
<dbReference type="RefSeq" id="WP_106203985.1">
    <property type="nucleotide sequence ID" value="NZ_PVTD01000002.1"/>
</dbReference>
<name>A0A2T0RV74_9RHOB</name>
<evidence type="ECO:0000313" key="1">
    <source>
        <dbReference type="EMBL" id="PRY25050.1"/>
    </source>
</evidence>
<dbReference type="EMBL" id="PVTD01000002">
    <property type="protein sequence ID" value="PRY25050.1"/>
    <property type="molecule type" value="Genomic_DNA"/>
</dbReference>
<gene>
    <name evidence="1" type="ORF">CLV78_102227</name>
</gene>
<dbReference type="OrthoDB" id="8481769at2"/>
<dbReference type="Proteomes" id="UP000239480">
    <property type="component" value="Unassembled WGS sequence"/>
</dbReference>
<reference evidence="1 2" key="1">
    <citation type="submission" date="2018-03" db="EMBL/GenBank/DDBJ databases">
        <title>Genomic Encyclopedia of Archaeal and Bacterial Type Strains, Phase II (KMG-II): from individual species to whole genera.</title>
        <authorList>
            <person name="Goeker M."/>
        </authorList>
    </citation>
    <scope>NUCLEOTIDE SEQUENCE [LARGE SCALE GENOMIC DNA]</scope>
    <source>
        <strain evidence="1 2">DSM 29328</strain>
    </source>
</reference>
<organism evidence="1 2">
    <name type="scientific">Aliiruegeria haliotis</name>
    <dbReference type="NCBI Taxonomy" id="1280846"/>
    <lineage>
        <taxon>Bacteria</taxon>
        <taxon>Pseudomonadati</taxon>
        <taxon>Pseudomonadota</taxon>
        <taxon>Alphaproteobacteria</taxon>
        <taxon>Rhodobacterales</taxon>
        <taxon>Roseobacteraceae</taxon>
        <taxon>Aliiruegeria</taxon>
    </lineage>
</organism>
<accession>A0A2T0RV74</accession>
<sequence>MHVTLHLGAHRTGVATLQRFLLANRRDLHANRIAAWVSPELRAGMISGLVRRPEAVSLKDERTGRRSVGLLRLRQDRLEKQGRARLIVSEPYMIGTPGTCLRSGRLYPWAGERLLQFQHAFADRCDRILISIRSYDRFWTSLLASRLAEGYRFPDAAALDRLVTQPLRWRHLIAEVAHVFPRARLFLAAQEAFCALPERQFAALSGITFLPGQVSRMAEARGWHRRSPTADRMRALLRDRGQEAPVRADGSGRWYPFDELQRTALLAQYSEDLAWLRGGAGGLATLIEHADTPQPIRSDSNWRISPR</sequence>
<evidence type="ECO:0008006" key="3">
    <source>
        <dbReference type="Google" id="ProtNLM"/>
    </source>
</evidence>
<evidence type="ECO:0000313" key="2">
    <source>
        <dbReference type="Proteomes" id="UP000239480"/>
    </source>
</evidence>
<keyword evidence="2" id="KW-1185">Reference proteome</keyword>
<comment type="caution">
    <text evidence="1">The sequence shown here is derived from an EMBL/GenBank/DDBJ whole genome shotgun (WGS) entry which is preliminary data.</text>
</comment>
<dbReference type="AlphaFoldDB" id="A0A2T0RV74"/>
<protein>
    <recommendedName>
        <fullName evidence="3">Sulfotransferase family protein</fullName>
    </recommendedName>
</protein>